<proteinExistence type="predicted"/>
<keyword evidence="3" id="KW-1185">Reference proteome</keyword>
<dbReference type="InterPro" id="IPR009867">
    <property type="entry name" value="DUF1422"/>
</dbReference>
<dbReference type="OrthoDB" id="6215223at2"/>
<name>A0A095TS12_9GAMM</name>
<feature type="transmembrane region" description="Helical" evidence="1">
    <location>
        <begin position="64"/>
        <end position="84"/>
    </location>
</feature>
<sequence>MTEQNPRDKGTLILAFITGLSINGTFTALFNHYVPFSFFPIIALALAVWYLHQRYLNRSMPEGMPSLSGGFFLLGILMYSAVIRAQYPQIGSNFVPTLLMVCLVFWILSRFRRKR</sequence>
<accession>A0A095TS12</accession>
<reference evidence="2" key="1">
    <citation type="submission" date="2014-12" db="EMBL/GenBank/DDBJ databases">
        <title>The draft genome of the Tatumella morbirosei type strain, LMG23360T isolated from pineapple rot.</title>
        <authorList>
            <person name="Smits T.H."/>
            <person name="Palmer M."/>
            <person name="Venter S.N."/>
            <person name="Duffy B."/>
            <person name="Steenkamp E.T."/>
            <person name="Chan W.Y."/>
            <person name="Coutinho T.A."/>
            <person name="Coetzee M.P."/>
            <person name="De Maayer P."/>
        </authorList>
    </citation>
    <scope>NUCLEOTIDE SEQUENCE [LARGE SCALE GENOMIC DNA]</scope>
    <source>
        <strain evidence="2">LMG 23360</strain>
    </source>
</reference>
<feature type="transmembrane region" description="Helical" evidence="1">
    <location>
        <begin position="12"/>
        <end position="30"/>
    </location>
</feature>
<feature type="transmembrane region" description="Helical" evidence="1">
    <location>
        <begin position="36"/>
        <end position="52"/>
    </location>
</feature>
<keyword evidence="1" id="KW-1133">Transmembrane helix</keyword>
<organism evidence="2 3">
    <name type="scientific">Tatumella morbirosei</name>
    <dbReference type="NCBI Taxonomy" id="642227"/>
    <lineage>
        <taxon>Bacteria</taxon>
        <taxon>Pseudomonadati</taxon>
        <taxon>Pseudomonadota</taxon>
        <taxon>Gammaproteobacteria</taxon>
        <taxon>Enterobacterales</taxon>
        <taxon>Erwiniaceae</taxon>
        <taxon>Tatumella</taxon>
    </lineage>
</organism>
<evidence type="ECO:0000313" key="3">
    <source>
        <dbReference type="Proteomes" id="UP000029577"/>
    </source>
</evidence>
<keyword evidence="1" id="KW-0812">Transmembrane</keyword>
<evidence type="ECO:0000256" key="1">
    <source>
        <dbReference type="SAM" id="Phobius"/>
    </source>
</evidence>
<evidence type="ECO:0000313" key="2">
    <source>
        <dbReference type="EMBL" id="KGD79611.1"/>
    </source>
</evidence>
<dbReference type="Proteomes" id="UP000029577">
    <property type="component" value="Unassembled WGS sequence"/>
</dbReference>
<dbReference type="STRING" id="642227.HA49_01145"/>
<dbReference type="Pfam" id="PF07226">
    <property type="entry name" value="DUF1422"/>
    <property type="match status" value="1"/>
</dbReference>
<gene>
    <name evidence="2" type="ORF">HA49_01145</name>
</gene>
<comment type="caution">
    <text evidence="2">The sequence shown here is derived from an EMBL/GenBank/DDBJ whole genome shotgun (WGS) entry which is preliminary data.</text>
</comment>
<evidence type="ECO:0008006" key="4">
    <source>
        <dbReference type="Google" id="ProtNLM"/>
    </source>
</evidence>
<dbReference type="EMBL" id="JPKR02000005">
    <property type="protein sequence ID" value="KGD79611.1"/>
    <property type="molecule type" value="Genomic_DNA"/>
</dbReference>
<dbReference type="AlphaFoldDB" id="A0A095TS12"/>
<keyword evidence="1" id="KW-0472">Membrane</keyword>
<dbReference type="RefSeq" id="WP_038015869.1">
    <property type="nucleotide sequence ID" value="NZ_JPKR02000005.1"/>
</dbReference>
<feature type="transmembrane region" description="Helical" evidence="1">
    <location>
        <begin position="90"/>
        <end position="108"/>
    </location>
</feature>
<protein>
    <recommendedName>
        <fullName evidence="4">Inner membrane protein</fullName>
    </recommendedName>
</protein>
<dbReference type="NCBIfam" id="NF008278">
    <property type="entry name" value="PRK11056.1"/>
    <property type="match status" value="1"/>
</dbReference>
<dbReference type="eggNOG" id="ENOG5031GYK">
    <property type="taxonomic scope" value="Bacteria"/>
</dbReference>